<accession>A0A173S3B5</accession>
<evidence type="ECO:0008006" key="3">
    <source>
        <dbReference type="Google" id="ProtNLM"/>
    </source>
</evidence>
<evidence type="ECO:0000313" key="1">
    <source>
        <dbReference type="EMBL" id="CUM84377.1"/>
    </source>
</evidence>
<proteinExistence type="predicted"/>
<protein>
    <recommendedName>
        <fullName evidence="3">GGDEF domain-containing protein</fullName>
    </recommendedName>
</protein>
<name>A0A173S3B5_9FIRM</name>
<dbReference type="AlphaFoldDB" id="A0A173S3B5"/>
<dbReference type="RefSeq" id="WP_156333794.1">
    <property type="nucleotide sequence ID" value="NZ_CYXX01000004.1"/>
</dbReference>
<sequence length="91" mass="11030">MLRTREWAAIYKELALKDILTGIYSRNAYDEWERDNQHPDKTAIVMLDLNKIIQWKWRSPAAMRSMMTMWIRVLWIQERGQIRICMKISVC</sequence>
<evidence type="ECO:0000313" key="2">
    <source>
        <dbReference type="Proteomes" id="UP000095453"/>
    </source>
</evidence>
<dbReference type="Proteomes" id="UP000095453">
    <property type="component" value="Unassembled WGS sequence"/>
</dbReference>
<organism evidence="1 2">
    <name type="scientific">Roseburia inulinivorans</name>
    <dbReference type="NCBI Taxonomy" id="360807"/>
    <lineage>
        <taxon>Bacteria</taxon>
        <taxon>Bacillati</taxon>
        <taxon>Bacillota</taxon>
        <taxon>Clostridia</taxon>
        <taxon>Lachnospirales</taxon>
        <taxon>Lachnospiraceae</taxon>
        <taxon>Roseburia</taxon>
    </lineage>
</organism>
<dbReference type="EMBL" id="CYXX01000004">
    <property type="protein sequence ID" value="CUM84377.1"/>
    <property type="molecule type" value="Genomic_DNA"/>
</dbReference>
<gene>
    <name evidence="1" type="ORF">ERS852444_00741</name>
</gene>
<reference evidence="1 2" key="1">
    <citation type="submission" date="2015-09" db="EMBL/GenBank/DDBJ databases">
        <authorList>
            <consortium name="Pathogen Informatics"/>
        </authorList>
    </citation>
    <scope>NUCLEOTIDE SEQUENCE [LARGE SCALE GENOMIC DNA]</scope>
    <source>
        <strain evidence="1 2">2789STDY5608887</strain>
    </source>
</reference>